<evidence type="ECO:0000313" key="1">
    <source>
        <dbReference type="EMBL" id="CAA7265088.1"/>
    </source>
</evidence>
<accession>A0A8S0W6T6</accession>
<gene>
    <name evidence="1" type="ORF">AAE3_LOCUS7233</name>
</gene>
<reference evidence="1 2" key="1">
    <citation type="submission" date="2020-01" db="EMBL/GenBank/DDBJ databases">
        <authorList>
            <person name="Gupta K D."/>
        </authorList>
    </citation>
    <scope>NUCLEOTIDE SEQUENCE [LARGE SCALE GENOMIC DNA]</scope>
</reference>
<sequence length="408" mass="46725">MFVYLNKFEDPEAFENRALLLIDWFERTGDRPLFLRIFFDETNSNASHHMKNLGQVIGIINRYSARWAKLELQIPFTLIPVLCGDGNGAPVLKCLDIGYPWHDDEKWSLPNGEIFSIANFTASPPKLENAFMPLDTILVDWSHVTDVQFNQMTAVELLTLLQRAPRISRCSVEHIMQHRSDNPFRHSIVHHNSLIDLHLRIVITSLANLVFQHLALPVLRTFAYEGDLEALTALMVRSTPPLTDFHLFSRGSKGSNGEVPLQLIQALSSLETLYIGTGRLPENFFDILSIPQSSSDAKSLPTFLPHLRRFSYSHGNPTFGWPSVAKAIASRADVVSEDGELLLQSVKFRFRKIEKTSPAYYIDKKSVKQFLSARDRGIDLRIMNGITEEDMIDYSERYHKQRMFRRHV</sequence>
<dbReference type="OrthoDB" id="3365698at2759"/>
<name>A0A8S0W6T6_CYCAE</name>
<dbReference type="AlphaFoldDB" id="A0A8S0W6T6"/>
<dbReference type="EMBL" id="CACVBS010000046">
    <property type="protein sequence ID" value="CAA7265088.1"/>
    <property type="molecule type" value="Genomic_DNA"/>
</dbReference>
<keyword evidence="2" id="KW-1185">Reference proteome</keyword>
<proteinExistence type="predicted"/>
<organism evidence="1 2">
    <name type="scientific">Cyclocybe aegerita</name>
    <name type="common">Black poplar mushroom</name>
    <name type="synonym">Agrocybe aegerita</name>
    <dbReference type="NCBI Taxonomy" id="1973307"/>
    <lineage>
        <taxon>Eukaryota</taxon>
        <taxon>Fungi</taxon>
        <taxon>Dikarya</taxon>
        <taxon>Basidiomycota</taxon>
        <taxon>Agaricomycotina</taxon>
        <taxon>Agaricomycetes</taxon>
        <taxon>Agaricomycetidae</taxon>
        <taxon>Agaricales</taxon>
        <taxon>Agaricineae</taxon>
        <taxon>Bolbitiaceae</taxon>
        <taxon>Cyclocybe</taxon>
    </lineage>
</organism>
<evidence type="ECO:0000313" key="2">
    <source>
        <dbReference type="Proteomes" id="UP000467700"/>
    </source>
</evidence>
<comment type="caution">
    <text evidence="1">The sequence shown here is derived from an EMBL/GenBank/DDBJ whole genome shotgun (WGS) entry which is preliminary data.</text>
</comment>
<dbReference type="Proteomes" id="UP000467700">
    <property type="component" value="Unassembled WGS sequence"/>
</dbReference>
<protein>
    <submittedName>
        <fullName evidence="1">Uncharacterized protein</fullName>
    </submittedName>
</protein>